<reference evidence="2" key="3">
    <citation type="submission" date="2025-08" db="UniProtKB">
        <authorList>
            <consortium name="RefSeq"/>
        </authorList>
    </citation>
    <scope>IDENTIFICATION</scope>
    <source>
        <strain evidence="2">NI907</strain>
    </source>
</reference>
<sequence length="110" mass="12379">MCFRADIEGYAGSRMIRVAREILVAFKAPDLNTVQTNVVTCMHRLAHGVRRVLPNVRAVSNPKQEGSGGRLCGSQRSRCVSSLGYGHQPHRYIWYVRNWAPSRPVRASDK</sequence>
<evidence type="ECO:0000313" key="1">
    <source>
        <dbReference type="Proteomes" id="UP000515153"/>
    </source>
</evidence>
<dbReference type="KEGG" id="pgri:PgNI_00266"/>
<protein>
    <submittedName>
        <fullName evidence="2">Uncharacterized protein</fullName>
    </submittedName>
</protein>
<dbReference type="GeneID" id="41955262"/>
<dbReference type="Proteomes" id="UP000515153">
    <property type="component" value="Unplaced"/>
</dbReference>
<dbReference type="RefSeq" id="XP_030986433.1">
    <property type="nucleotide sequence ID" value="XM_031120348.1"/>
</dbReference>
<name>A0A6P8BGM3_PYRGI</name>
<keyword evidence="1" id="KW-1185">Reference proteome</keyword>
<proteinExistence type="predicted"/>
<evidence type="ECO:0000313" key="2">
    <source>
        <dbReference type="RefSeq" id="XP_030986433.1"/>
    </source>
</evidence>
<reference evidence="2" key="1">
    <citation type="journal article" date="2019" name="Mol. Biol. Evol.">
        <title>Blast fungal genomes show frequent chromosomal changes, gene gains and losses, and effector gene turnover.</title>
        <authorList>
            <person name="Gomez Luciano L.B."/>
            <person name="Jason Tsai I."/>
            <person name="Chuma I."/>
            <person name="Tosa Y."/>
            <person name="Chen Y.H."/>
            <person name="Li J.Y."/>
            <person name="Li M.Y."/>
            <person name="Jade Lu M.Y."/>
            <person name="Nakayashiki H."/>
            <person name="Li W.H."/>
        </authorList>
    </citation>
    <scope>NUCLEOTIDE SEQUENCE</scope>
    <source>
        <strain evidence="2">NI907</strain>
    </source>
</reference>
<organism evidence="1 2">
    <name type="scientific">Pyricularia grisea</name>
    <name type="common">Crabgrass-specific blast fungus</name>
    <name type="synonym">Magnaporthe grisea</name>
    <dbReference type="NCBI Taxonomy" id="148305"/>
    <lineage>
        <taxon>Eukaryota</taxon>
        <taxon>Fungi</taxon>
        <taxon>Dikarya</taxon>
        <taxon>Ascomycota</taxon>
        <taxon>Pezizomycotina</taxon>
        <taxon>Sordariomycetes</taxon>
        <taxon>Sordariomycetidae</taxon>
        <taxon>Magnaporthales</taxon>
        <taxon>Pyriculariaceae</taxon>
        <taxon>Pyricularia</taxon>
    </lineage>
</organism>
<accession>A0A6P8BGM3</accession>
<gene>
    <name evidence="2" type="ORF">PgNI_00266</name>
</gene>
<reference evidence="2" key="2">
    <citation type="submission" date="2019-10" db="EMBL/GenBank/DDBJ databases">
        <authorList>
            <consortium name="NCBI Genome Project"/>
        </authorList>
    </citation>
    <scope>NUCLEOTIDE SEQUENCE</scope>
    <source>
        <strain evidence="2">NI907</strain>
    </source>
</reference>
<dbReference type="AlphaFoldDB" id="A0A6P8BGM3"/>